<reference evidence="5" key="4">
    <citation type="journal article" date="2022" name="Microb. Genom.">
        <title>A global pangenome for the wheat fungal pathogen Pyrenophora tritici-repentis and prediction of effector protein structural homology.</title>
        <authorList>
            <person name="Moolhuijzen P.M."/>
            <person name="See P.T."/>
            <person name="Shi G."/>
            <person name="Powell H.R."/>
            <person name="Cockram J."/>
            <person name="Jorgensen L.N."/>
            <person name="Benslimane H."/>
            <person name="Strelkov S.E."/>
            <person name="Turner J."/>
            <person name="Liu Z."/>
            <person name="Moffat C.S."/>
        </authorList>
    </citation>
    <scope>NUCLEOTIDE SEQUENCE [LARGE SCALE GENOMIC DNA]</scope>
</reference>
<name>A0A2W1GI97_9PLEO</name>
<dbReference type="Proteomes" id="UP000245464">
    <property type="component" value="Chromosome 3"/>
</dbReference>
<dbReference type="EMBL" id="NRDI02000039">
    <property type="protein sequence ID" value="KAI1507526.1"/>
    <property type="molecule type" value="Genomic_DNA"/>
</dbReference>
<dbReference type="EMBL" id="NQIK02000003">
    <property type="protein sequence ID" value="KAF7572942.1"/>
    <property type="molecule type" value="Genomic_DNA"/>
</dbReference>
<dbReference type="Gene3D" id="2.60.20.10">
    <property type="entry name" value="Crystallins"/>
    <property type="match status" value="1"/>
</dbReference>
<dbReference type="OrthoDB" id="3693757at2759"/>
<evidence type="ECO:0000313" key="2">
    <source>
        <dbReference type="EMBL" id="KAF7572942.1"/>
    </source>
</evidence>
<evidence type="ECO:0000313" key="5">
    <source>
        <dbReference type="Proteomes" id="UP000249757"/>
    </source>
</evidence>
<organism evidence="2 4">
    <name type="scientific">Pyrenophora tritici-repentis</name>
    <dbReference type="NCBI Taxonomy" id="45151"/>
    <lineage>
        <taxon>Eukaryota</taxon>
        <taxon>Fungi</taxon>
        <taxon>Dikarya</taxon>
        <taxon>Ascomycota</taxon>
        <taxon>Pezizomycotina</taxon>
        <taxon>Dothideomycetes</taxon>
        <taxon>Pleosporomycetidae</taxon>
        <taxon>Pleosporales</taxon>
        <taxon>Pleosporineae</taxon>
        <taxon>Pleosporaceae</taxon>
        <taxon>Pyrenophora</taxon>
    </lineage>
</organism>
<proteinExistence type="predicted"/>
<feature type="chain" id="PRO_5042701203" evidence="1">
    <location>
        <begin position="18"/>
        <end position="123"/>
    </location>
</feature>
<gene>
    <name evidence="3" type="ORF">Ptr86124_013549</name>
    <name evidence="2" type="ORF">PtrM4_078470</name>
</gene>
<keyword evidence="5" id="KW-1185">Reference proteome</keyword>
<reference evidence="3" key="3">
    <citation type="journal article" date="2022" name="bioRxiv">
        <title>A global pangenome for the wheat fungal pathogen Pyrenophora tritici-repentis and prediction of effector protein structural homology.</title>
        <authorList>
            <person name="Moolhuijzen P."/>
            <person name="See P.T."/>
            <person name="Shi G."/>
            <person name="Powell H.R."/>
            <person name="Cockram J."/>
            <person name="Jorgensen L.N."/>
            <person name="Benslimane H."/>
            <person name="Strelkov S.E."/>
            <person name="Turner J."/>
            <person name="Liu Z."/>
            <person name="Moffat C.S."/>
        </authorList>
    </citation>
    <scope>NUCLEOTIDE SEQUENCE</scope>
    <source>
        <strain evidence="3">86-124</strain>
    </source>
</reference>
<accession>A0A2W1GI97</accession>
<sequence length="123" mass="13489">MHFLTTALVLLTPSILAAPTPQSNTAPSTTHLFICTDASFRGNCDNMQMEVSSCFNMPPTYYKHVSSAGPDNGTFCTLYSEPDCHGEALPFTFPGIKMLGRYGYDNKLSSVRCDFIGPFLNHP</sequence>
<comment type="caution">
    <text evidence="2">The sequence shown here is derived from an EMBL/GenBank/DDBJ whole genome shotgun (WGS) entry which is preliminary data.</text>
</comment>
<dbReference type="AlphaFoldDB" id="A0A2W1GI97"/>
<feature type="signal peptide" evidence="1">
    <location>
        <begin position="1"/>
        <end position="17"/>
    </location>
</feature>
<keyword evidence="1" id="KW-0732">Signal</keyword>
<dbReference type="Proteomes" id="UP000249757">
    <property type="component" value="Unassembled WGS sequence"/>
</dbReference>
<evidence type="ECO:0000313" key="3">
    <source>
        <dbReference type="EMBL" id="KAI1507526.1"/>
    </source>
</evidence>
<evidence type="ECO:0000256" key="1">
    <source>
        <dbReference type="SAM" id="SignalP"/>
    </source>
</evidence>
<protein>
    <submittedName>
        <fullName evidence="2">Uncharacterized protein</fullName>
    </submittedName>
</protein>
<evidence type="ECO:0000313" key="4">
    <source>
        <dbReference type="Proteomes" id="UP000245464"/>
    </source>
</evidence>
<reference evidence="2" key="1">
    <citation type="journal article" date="2018" name="BMC Genomics">
        <title>Comparative genomics of the wheat fungal pathogen Pyrenophora tritici-repentis reveals chromosomal variations and genome plasticity.</title>
        <authorList>
            <person name="Moolhuijzen P."/>
            <person name="See P.T."/>
            <person name="Hane J.K."/>
            <person name="Shi G."/>
            <person name="Liu Z."/>
            <person name="Oliver R.P."/>
            <person name="Moffat C.S."/>
        </authorList>
    </citation>
    <scope>NUCLEOTIDE SEQUENCE [LARGE SCALE GENOMIC DNA]</scope>
    <source>
        <strain evidence="2">M4</strain>
    </source>
</reference>
<reference evidence="3" key="2">
    <citation type="submission" date="2021-05" db="EMBL/GenBank/DDBJ databases">
        <authorList>
            <person name="Moolhuijzen P.M."/>
            <person name="Moffat C.S."/>
        </authorList>
    </citation>
    <scope>NUCLEOTIDE SEQUENCE</scope>
    <source>
        <strain evidence="3">86-124</strain>
    </source>
</reference>